<feature type="transmembrane region" description="Helical" evidence="1">
    <location>
        <begin position="56"/>
        <end position="76"/>
    </location>
</feature>
<evidence type="ECO:0000256" key="1">
    <source>
        <dbReference type="SAM" id="Phobius"/>
    </source>
</evidence>
<feature type="transmembrane region" description="Helical" evidence="1">
    <location>
        <begin position="33"/>
        <end position="50"/>
    </location>
</feature>
<gene>
    <name evidence="2" type="ORF">H5S41_07355</name>
</gene>
<protein>
    <submittedName>
        <fullName evidence="2">Thiamine permease</fullName>
    </submittedName>
</protein>
<evidence type="ECO:0000313" key="3">
    <source>
        <dbReference type="Proteomes" id="UP000547628"/>
    </source>
</evidence>
<dbReference type="EMBL" id="JACIVD010000065">
    <property type="protein sequence ID" value="MBB1123770.1"/>
    <property type="molecule type" value="Genomic_DNA"/>
</dbReference>
<keyword evidence="1" id="KW-1133">Transmembrane helix</keyword>
<keyword evidence="1" id="KW-0812">Transmembrane</keyword>
<dbReference type="RefSeq" id="WP_003672659.1">
    <property type="nucleotide sequence ID" value="NZ_JACIVD010000065.1"/>
</dbReference>
<keyword evidence="1" id="KW-0472">Membrane</keyword>
<comment type="caution">
    <text evidence="2">The sequence shown here is derived from an EMBL/GenBank/DDBJ whole genome shotgun (WGS) entry which is preliminary data.</text>
</comment>
<reference evidence="2 3" key="1">
    <citation type="submission" date="2020-07" db="EMBL/GenBank/DDBJ databases">
        <title>Description of Limosilactobacillus balticus sp. nov., Limosilactobacillus agrestis sp. nov., Limosilactobacillus albertensis sp. nov., Limosilactobacillus rudii sp. nov., Limosilactobacillus fastidiosus sp. nov., five novel Limosilactobacillus species isolated from the vertebrate gastrointestinal tract, and proposal of 6 subspecies of Limosilactobacillus reuteri adapted to the gastrointestinal tract of specific vertebrate hosts.</title>
        <authorList>
            <person name="Li F."/>
            <person name="Cheng C."/>
            <person name="Zheng J."/>
            <person name="Quevedo R.M."/>
            <person name="Li J."/>
            <person name="Roos S."/>
            <person name="Gaenzle M.G."/>
            <person name="Walter J."/>
        </authorList>
    </citation>
    <scope>NUCLEOTIDE SEQUENCE [LARGE SCALE GENOMIC DNA]</scope>
    <source>
        <strain evidence="2 3">Lr3000</strain>
    </source>
</reference>
<sequence length="87" mass="10493">MKKNDVKLQTKVNNDLRTEREQQYRRIIKRHRAAWLVLFIATIAPTDYSLAHQLIWLHYIFVALFAATTISMGYWYHRLNQLLHPKN</sequence>
<accession>A0A839H584</accession>
<organism evidence="2 3">
    <name type="scientific">Limosilactobacillus albertensis</name>
    <dbReference type="NCBI Taxonomy" id="2759752"/>
    <lineage>
        <taxon>Bacteria</taxon>
        <taxon>Bacillati</taxon>
        <taxon>Bacillota</taxon>
        <taxon>Bacilli</taxon>
        <taxon>Lactobacillales</taxon>
        <taxon>Lactobacillaceae</taxon>
        <taxon>Limosilactobacillus</taxon>
    </lineage>
</organism>
<proteinExistence type="predicted"/>
<dbReference type="AlphaFoldDB" id="A0A839H584"/>
<evidence type="ECO:0000313" key="2">
    <source>
        <dbReference type="EMBL" id="MBB1123770.1"/>
    </source>
</evidence>
<name>A0A839H584_9LACO</name>
<dbReference type="Proteomes" id="UP000547628">
    <property type="component" value="Unassembled WGS sequence"/>
</dbReference>